<keyword evidence="2" id="KW-1185">Reference proteome</keyword>
<gene>
    <name evidence="1" type="ORF">BJ875DRAFT_488509</name>
</gene>
<protein>
    <submittedName>
        <fullName evidence="1">Uncharacterized protein</fullName>
    </submittedName>
</protein>
<organism evidence="1 2">
    <name type="scientific">Amylocarpus encephaloides</name>
    <dbReference type="NCBI Taxonomy" id="45428"/>
    <lineage>
        <taxon>Eukaryota</taxon>
        <taxon>Fungi</taxon>
        <taxon>Dikarya</taxon>
        <taxon>Ascomycota</taxon>
        <taxon>Pezizomycotina</taxon>
        <taxon>Leotiomycetes</taxon>
        <taxon>Helotiales</taxon>
        <taxon>Helotiales incertae sedis</taxon>
        <taxon>Amylocarpus</taxon>
    </lineage>
</organism>
<dbReference type="AlphaFoldDB" id="A0A9P8C1H0"/>
<dbReference type="EMBL" id="MU251724">
    <property type="protein sequence ID" value="KAG9229875.1"/>
    <property type="molecule type" value="Genomic_DNA"/>
</dbReference>
<proteinExistence type="predicted"/>
<dbReference type="InterPro" id="IPR022085">
    <property type="entry name" value="OpdG"/>
</dbReference>
<name>A0A9P8C1H0_9HELO</name>
<evidence type="ECO:0000313" key="1">
    <source>
        <dbReference type="EMBL" id="KAG9229875.1"/>
    </source>
</evidence>
<evidence type="ECO:0000313" key="2">
    <source>
        <dbReference type="Proteomes" id="UP000824998"/>
    </source>
</evidence>
<accession>A0A9P8C1H0</accession>
<reference evidence="1" key="1">
    <citation type="journal article" date="2021" name="IMA Fungus">
        <title>Genomic characterization of three marine fungi, including Emericellopsis atlantica sp. nov. with signatures of a generalist lifestyle and marine biomass degradation.</title>
        <authorList>
            <person name="Hagestad O.C."/>
            <person name="Hou L."/>
            <person name="Andersen J.H."/>
            <person name="Hansen E.H."/>
            <person name="Altermark B."/>
            <person name="Li C."/>
            <person name="Kuhnert E."/>
            <person name="Cox R.J."/>
            <person name="Crous P.W."/>
            <person name="Spatafora J.W."/>
            <person name="Lail K."/>
            <person name="Amirebrahimi M."/>
            <person name="Lipzen A."/>
            <person name="Pangilinan J."/>
            <person name="Andreopoulos W."/>
            <person name="Hayes R.D."/>
            <person name="Ng V."/>
            <person name="Grigoriev I.V."/>
            <person name="Jackson S.A."/>
            <person name="Sutton T.D.S."/>
            <person name="Dobson A.D.W."/>
            <person name="Rama T."/>
        </authorList>
    </citation>
    <scope>NUCLEOTIDE SEQUENCE</scope>
    <source>
        <strain evidence="1">TRa018bII</strain>
    </source>
</reference>
<dbReference type="Proteomes" id="UP000824998">
    <property type="component" value="Unassembled WGS sequence"/>
</dbReference>
<dbReference type="Pfam" id="PF12311">
    <property type="entry name" value="DUF3632"/>
    <property type="match status" value="1"/>
</dbReference>
<sequence length="321" mass="34788">MSNLNISLEDLLRRAPIHADVIIFGAIKKFLGVSEHAISDPKVASSEEVTLQSTTISLTSARPKNRANITTPGGTPKEDDDTYKECVCEIIFELVKLVNPIGEVYQLVQLMLSLAHASTPGSKYHVDLGHGTGFWDGIAGVLTGVMAERWTVVNFPAQSTPEILKGDINLNAFLAHFWSGLEQESRVEEANNTLFAQSAKLHWIVCLENSLGCFPSAANSASSPTTAPTGDALEHGLVAIHGWISHAPELIHRACQDNTSAADSFGRVSLWDRGLSPEGWKFWTGRLKEVSQDGGASETSRTLAEHCWRAMEKISAQGLDG</sequence>
<comment type="caution">
    <text evidence="1">The sequence shown here is derived from an EMBL/GenBank/DDBJ whole genome shotgun (WGS) entry which is preliminary data.</text>
</comment>